<evidence type="ECO:0000256" key="1">
    <source>
        <dbReference type="SAM" id="Phobius"/>
    </source>
</evidence>
<feature type="transmembrane region" description="Helical" evidence="1">
    <location>
        <begin position="48"/>
        <end position="67"/>
    </location>
</feature>
<proteinExistence type="predicted"/>
<dbReference type="EMBL" id="CP016893">
    <property type="protein sequence ID" value="AST57759.1"/>
    <property type="molecule type" value="Genomic_DNA"/>
</dbReference>
<accession>A0A223HZ67</accession>
<keyword evidence="1" id="KW-0812">Transmembrane</keyword>
<keyword evidence="1" id="KW-1133">Transmembrane helix</keyword>
<organism evidence="2 3">
    <name type="scientific">Thermoanaerobacterium thermosaccharolyticum</name>
    <name type="common">Clostridium thermosaccharolyticum</name>
    <dbReference type="NCBI Taxonomy" id="1517"/>
    <lineage>
        <taxon>Bacteria</taxon>
        <taxon>Bacillati</taxon>
        <taxon>Bacillota</taxon>
        <taxon>Clostridia</taxon>
        <taxon>Thermoanaerobacterales</taxon>
        <taxon>Thermoanaerobacteraceae</taxon>
        <taxon>Thermoanaerobacterium</taxon>
    </lineage>
</organism>
<name>A0A223HZ67_THETR</name>
<dbReference type="Proteomes" id="UP000214975">
    <property type="component" value="Chromosome"/>
</dbReference>
<reference evidence="2 3" key="1">
    <citation type="submission" date="2016-08" db="EMBL/GenBank/DDBJ databases">
        <title>A novel genetic cassette of butanologenic Thermoanaerobacterium thermosaccharolyticum that directly convert cellulose to butanol.</title>
        <authorList>
            <person name="Li T."/>
            <person name="He J."/>
        </authorList>
    </citation>
    <scope>NUCLEOTIDE SEQUENCE [LARGE SCALE GENOMIC DNA]</scope>
    <source>
        <strain evidence="2 3">TG57</strain>
    </source>
</reference>
<evidence type="ECO:0000313" key="3">
    <source>
        <dbReference type="Proteomes" id="UP000214975"/>
    </source>
</evidence>
<feature type="transmembrane region" description="Helical" evidence="1">
    <location>
        <begin position="6"/>
        <end position="27"/>
    </location>
</feature>
<evidence type="ECO:0000313" key="2">
    <source>
        <dbReference type="EMBL" id="AST57759.1"/>
    </source>
</evidence>
<dbReference type="AlphaFoldDB" id="A0A223HZ67"/>
<protein>
    <submittedName>
        <fullName evidence="2">XK-related protein</fullName>
    </submittedName>
</protein>
<keyword evidence="1" id="KW-0472">Membrane</keyword>
<dbReference type="RefSeq" id="WP_094397393.1">
    <property type="nucleotide sequence ID" value="NZ_CP016893.1"/>
</dbReference>
<sequence length="68" mass="7934">MLDNSVLIGIIDIVLFIVVTVFDIVIINLLRHKKEIKETLDAIPKDIYMWYGAIFLIGLAILLYIYYF</sequence>
<gene>
    <name evidence="2" type="ORF">Thert_01767</name>
</gene>